<evidence type="ECO:0000313" key="3">
    <source>
        <dbReference type="EMBL" id="GGI27586.1"/>
    </source>
</evidence>
<name>A0AA88B869_9BRAD</name>
<comment type="caution">
    <text evidence="3">The sequence shown here is derived from an EMBL/GenBank/DDBJ whole genome shotgun (WGS) entry which is preliminary data.</text>
</comment>
<reference evidence="3" key="1">
    <citation type="journal article" date="2014" name="Int. J. Syst. Evol. Microbiol.">
        <title>Complete genome sequence of Corynebacterium casei LMG S-19264T (=DSM 44701T), isolated from a smear-ripened cheese.</title>
        <authorList>
            <consortium name="US DOE Joint Genome Institute (JGI-PGF)"/>
            <person name="Walter F."/>
            <person name="Albersmeier A."/>
            <person name="Kalinowski J."/>
            <person name="Ruckert C."/>
        </authorList>
    </citation>
    <scope>NUCLEOTIDE SEQUENCE</scope>
    <source>
        <strain evidence="3">CGMCC 1.15034</strain>
    </source>
</reference>
<dbReference type="Proteomes" id="UP000625079">
    <property type="component" value="Unassembled WGS sequence"/>
</dbReference>
<dbReference type="SUPFAM" id="SSF47413">
    <property type="entry name" value="lambda repressor-like DNA-binding domains"/>
    <property type="match status" value="1"/>
</dbReference>
<evidence type="ECO:0000256" key="1">
    <source>
        <dbReference type="SAM" id="MobiDB-lite"/>
    </source>
</evidence>
<protein>
    <submittedName>
        <fullName evidence="3">Transcriptional regulator</fullName>
    </submittedName>
</protein>
<reference evidence="3" key="2">
    <citation type="submission" date="2022-12" db="EMBL/GenBank/DDBJ databases">
        <authorList>
            <person name="Sun Q."/>
            <person name="Zhou Y."/>
        </authorList>
    </citation>
    <scope>NUCLEOTIDE SEQUENCE</scope>
    <source>
        <strain evidence="3">CGMCC 1.15034</strain>
    </source>
</reference>
<dbReference type="SMART" id="SM00530">
    <property type="entry name" value="HTH_XRE"/>
    <property type="match status" value="1"/>
</dbReference>
<gene>
    <name evidence="3" type="ORF">GCM10010987_45140</name>
</gene>
<dbReference type="AlphaFoldDB" id="A0AA88B869"/>
<dbReference type="EMBL" id="BMHC01000010">
    <property type="protein sequence ID" value="GGI27586.1"/>
    <property type="molecule type" value="Genomic_DNA"/>
</dbReference>
<dbReference type="InterPro" id="IPR001387">
    <property type="entry name" value="Cro/C1-type_HTH"/>
</dbReference>
<dbReference type="Pfam" id="PF13560">
    <property type="entry name" value="HTH_31"/>
    <property type="match status" value="1"/>
</dbReference>
<dbReference type="Gene3D" id="1.10.260.40">
    <property type="entry name" value="lambda repressor-like DNA-binding domains"/>
    <property type="match status" value="1"/>
</dbReference>
<dbReference type="InterPro" id="IPR010982">
    <property type="entry name" value="Lambda_DNA-bd_dom_sf"/>
</dbReference>
<feature type="compositionally biased region" description="Basic and acidic residues" evidence="1">
    <location>
        <begin position="116"/>
        <end position="130"/>
    </location>
</feature>
<organism evidence="3 4">
    <name type="scientific">Bradyrhizobium guangdongense</name>
    <dbReference type="NCBI Taxonomy" id="1325090"/>
    <lineage>
        <taxon>Bacteria</taxon>
        <taxon>Pseudomonadati</taxon>
        <taxon>Pseudomonadota</taxon>
        <taxon>Alphaproteobacteria</taxon>
        <taxon>Hyphomicrobiales</taxon>
        <taxon>Nitrobacteraceae</taxon>
        <taxon>Bradyrhizobium</taxon>
    </lineage>
</organism>
<evidence type="ECO:0000259" key="2">
    <source>
        <dbReference type="PROSITE" id="PS50943"/>
    </source>
</evidence>
<dbReference type="GO" id="GO:0003677">
    <property type="term" value="F:DNA binding"/>
    <property type="evidence" value="ECO:0007669"/>
    <property type="project" value="InterPro"/>
</dbReference>
<proteinExistence type="predicted"/>
<accession>A0AA88B869</accession>
<evidence type="ECO:0000313" key="4">
    <source>
        <dbReference type="Proteomes" id="UP000625079"/>
    </source>
</evidence>
<dbReference type="PROSITE" id="PS50943">
    <property type="entry name" value="HTH_CROC1"/>
    <property type="match status" value="1"/>
</dbReference>
<feature type="region of interest" description="Disordered" evidence="1">
    <location>
        <begin position="108"/>
        <end position="140"/>
    </location>
</feature>
<feature type="domain" description="HTH cro/C1-type" evidence="2">
    <location>
        <begin position="31"/>
        <end position="87"/>
    </location>
</feature>
<sequence>MAYKQVLVATYGDIMSSPKSNAALERLGHDLRSARLRRRVAVADLAARAGTSPSTIARLEKGDPGVAVGTLADVLVSLGLIENLADLVDIRKDDLGLALTSERLPQRGRSYAARLRKQERQGDKDGKNEPDDVDPNGVAF</sequence>
<dbReference type="CDD" id="cd00093">
    <property type="entry name" value="HTH_XRE"/>
    <property type="match status" value="1"/>
</dbReference>